<gene>
    <name evidence="1" type="ORF">PXEA_LOCUS7152</name>
</gene>
<protein>
    <submittedName>
        <fullName evidence="1">Uncharacterized protein</fullName>
    </submittedName>
</protein>
<evidence type="ECO:0000313" key="2">
    <source>
        <dbReference type="Proteomes" id="UP000784294"/>
    </source>
</evidence>
<evidence type="ECO:0000313" key="1">
    <source>
        <dbReference type="EMBL" id="VEL13712.1"/>
    </source>
</evidence>
<organism evidence="1 2">
    <name type="scientific">Protopolystoma xenopodis</name>
    <dbReference type="NCBI Taxonomy" id="117903"/>
    <lineage>
        <taxon>Eukaryota</taxon>
        <taxon>Metazoa</taxon>
        <taxon>Spiralia</taxon>
        <taxon>Lophotrochozoa</taxon>
        <taxon>Platyhelminthes</taxon>
        <taxon>Monogenea</taxon>
        <taxon>Polyopisthocotylea</taxon>
        <taxon>Polystomatidea</taxon>
        <taxon>Polystomatidae</taxon>
        <taxon>Protopolystoma</taxon>
    </lineage>
</organism>
<accession>A0A3S5BQJ2</accession>
<sequence>MPLNKRKTGHSCTHHSTVCWHRTKLSGQGYNDLALQVNALPVSQFRRELTLQENLFLHRPHRLHASSPTNLAASFALYFSSQPAQKQLMASGGLQANWSIWLLASVIRLLMSHGCTSSGWPSYISNSTPSKEEHLSRLRSLSDRGNVHWLHDGSVRKELSHLDVTTFSSTCTRNGIANRVERIAQRNQGCQTTRVLLHFQSNTLLICEMSRSGSKSGQAGQPRWSSHTFS</sequence>
<proteinExistence type="predicted"/>
<dbReference type="Proteomes" id="UP000784294">
    <property type="component" value="Unassembled WGS sequence"/>
</dbReference>
<reference evidence="1" key="1">
    <citation type="submission" date="2018-11" db="EMBL/GenBank/DDBJ databases">
        <authorList>
            <consortium name="Pathogen Informatics"/>
        </authorList>
    </citation>
    <scope>NUCLEOTIDE SEQUENCE</scope>
</reference>
<dbReference type="EMBL" id="CAAALY010018670">
    <property type="protein sequence ID" value="VEL13712.1"/>
    <property type="molecule type" value="Genomic_DNA"/>
</dbReference>
<comment type="caution">
    <text evidence="1">The sequence shown here is derived from an EMBL/GenBank/DDBJ whole genome shotgun (WGS) entry which is preliminary data.</text>
</comment>
<name>A0A3S5BQJ2_9PLAT</name>
<dbReference type="AlphaFoldDB" id="A0A3S5BQJ2"/>
<keyword evidence="2" id="KW-1185">Reference proteome</keyword>